<evidence type="ECO:0000313" key="3">
    <source>
        <dbReference type="Proteomes" id="UP000239290"/>
    </source>
</evidence>
<feature type="region of interest" description="Disordered" evidence="1">
    <location>
        <begin position="492"/>
        <end position="534"/>
    </location>
</feature>
<comment type="caution">
    <text evidence="2">The sequence shown here is derived from an EMBL/GenBank/DDBJ whole genome shotgun (WGS) entry which is preliminary data.</text>
</comment>
<protein>
    <submittedName>
        <fullName evidence="2">Uncharacterized protein</fullName>
    </submittedName>
</protein>
<dbReference type="AlphaFoldDB" id="A0A2S8IW81"/>
<organism evidence="2 3">
    <name type="scientific">Rhodococcus opacus</name>
    <name type="common">Nocardia opaca</name>
    <dbReference type="NCBI Taxonomy" id="37919"/>
    <lineage>
        <taxon>Bacteria</taxon>
        <taxon>Bacillati</taxon>
        <taxon>Actinomycetota</taxon>
        <taxon>Actinomycetes</taxon>
        <taxon>Mycobacteriales</taxon>
        <taxon>Nocardiaceae</taxon>
        <taxon>Rhodococcus</taxon>
    </lineage>
</organism>
<reference evidence="3" key="1">
    <citation type="submission" date="2018-02" db="EMBL/GenBank/DDBJ databases">
        <title>Draft genome sequencing of Rhodococcus opacus KU647198.</title>
        <authorList>
            <person name="Zheng B.-X."/>
        </authorList>
    </citation>
    <scope>NUCLEOTIDE SEQUENCE [LARGE SCALE GENOMIC DNA]</scope>
    <source>
        <strain evidence="3">04-OD7</strain>
    </source>
</reference>
<sequence length="534" mass="58684">MATMSEPHEVPMLTVPQEEIFKAAISLRMMAGSLARLREQHGVAAFESNESAGRKADAARLNSLRWFTDRDVTDWDRAHEAGRVFADRHAESGMTVRVAPLSGGRFGLQAGWPDNHVDLVTESLEATQNMHRWLFEEPTPERISGVRDWLSGRHQETLRAAEVAKAHAWAAEHDPDWYSAWNVAHTMSPADTQVRAESVLVNRMTAHLDAEKQEAITSGGNALLESADREWADFMAGLSDDALAAHEGWAVPYGPATPLTDRLQGRIPDSILNNARWPKVEDRFRELVDAGADPAMLSNTLADLDWDNARSPSGYAVWALDDADNRVREERKMLAGEWLLNTDPDDPRHRAEAAEMLGQIDNDFDAQLGRRFPGLLDPTATMLEQRARTEIAGADATDALADHLNADPDADPGVDRSDVLASSAQQAMSWHSSDTDDTEEPVANLWTALSAFAYPDDDDQLEAQLRGTAAEERTSADEDLAKADAFDSTVVAAAQTPLTAPKRSPSRGSDRRAPRKAAAPAPQRHQSVHRGRGR</sequence>
<dbReference type="EMBL" id="PUIO01000047">
    <property type="protein sequence ID" value="PQP19037.1"/>
    <property type="molecule type" value="Genomic_DNA"/>
</dbReference>
<accession>A0A2S8IW81</accession>
<name>A0A2S8IW81_RHOOP</name>
<evidence type="ECO:0000313" key="2">
    <source>
        <dbReference type="EMBL" id="PQP19037.1"/>
    </source>
</evidence>
<evidence type="ECO:0000256" key="1">
    <source>
        <dbReference type="SAM" id="MobiDB-lite"/>
    </source>
</evidence>
<gene>
    <name evidence="2" type="ORF">C5613_31475</name>
</gene>
<feature type="compositionally biased region" description="Polar residues" evidence="1">
    <location>
        <begin position="420"/>
        <end position="432"/>
    </location>
</feature>
<feature type="region of interest" description="Disordered" evidence="1">
    <location>
        <begin position="406"/>
        <end position="439"/>
    </location>
</feature>
<proteinExistence type="predicted"/>
<dbReference type="Proteomes" id="UP000239290">
    <property type="component" value="Unassembled WGS sequence"/>
</dbReference>